<evidence type="ECO:0000256" key="5">
    <source>
        <dbReference type="SAM" id="MobiDB-lite"/>
    </source>
</evidence>
<dbReference type="GO" id="GO:0016973">
    <property type="term" value="P:poly(A)+ mRNA export from nucleus"/>
    <property type="evidence" value="ECO:0007669"/>
    <property type="project" value="TreeGrafter"/>
</dbReference>
<dbReference type="AlphaFoldDB" id="A0A261XWW3"/>
<dbReference type="GO" id="GO:0008270">
    <property type="term" value="F:zinc ion binding"/>
    <property type="evidence" value="ECO:0007669"/>
    <property type="project" value="InterPro"/>
</dbReference>
<feature type="compositionally biased region" description="Low complexity" evidence="5">
    <location>
        <begin position="901"/>
        <end position="910"/>
    </location>
</feature>
<dbReference type="GO" id="GO:0005634">
    <property type="term" value="C:nucleus"/>
    <property type="evidence" value="ECO:0007669"/>
    <property type="project" value="UniProtKB-SubCell"/>
</dbReference>
<accession>A0A261XWW3</accession>
<dbReference type="EMBL" id="MVBO01000120">
    <property type="protein sequence ID" value="OZJ02865.1"/>
    <property type="molecule type" value="Genomic_DNA"/>
</dbReference>
<keyword evidence="3" id="KW-0539">Nucleus</keyword>
<dbReference type="GO" id="GO:0000981">
    <property type="term" value="F:DNA-binding transcription factor activity, RNA polymerase II-specific"/>
    <property type="evidence" value="ECO:0007669"/>
    <property type="project" value="InterPro"/>
</dbReference>
<dbReference type="SUPFAM" id="SSF57701">
    <property type="entry name" value="Zn2/Cys6 DNA-binding domain"/>
    <property type="match status" value="1"/>
</dbReference>
<feature type="compositionally biased region" description="Low complexity" evidence="5">
    <location>
        <begin position="465"/>
        <end position="481"/>
    </location>
</feature>
<feature type="compositionally biased region" description="Basic residues" evidence="5">
    <location>
        <begin position="76"/>
        <end position="87"/>
    </location>
</feature>
<feature type="coiled-coil region" evidence="4">
    <location>
        <begin position="365"/>
        <end position="392"/>
    </location>
</feature>
<dbReference type="CDD" id="cd12148">
    <property type="entry name" value="fungal_TF_MHR"/>
    <property type="match status" value="1"/>
</dbReference>
<dbReference type="PROSITE" id="PS50048">
    <property type="entry name" value="ZN2_CY6_FUNGAL_2"/>
    <property type="match status" value="1"/>
</dbReference>
<dbReference type="PANTHER" id="PTHR46010:SF1">
    <property type="entry name" value="PROTEIN IWS1 HOMOLOG"/>
    <property type="match status" value="1"/>
</dbReference>
<evidence type="ECO:0000256" key="2">
    <source>
        <dbReference type="ARBA" id="ARBA00037992"/>
    </source>
</evidence>
<evidence type="ECO:0000259" key="7">
    <source>
        <dbReference type="PROSITE" id="PS51319"/>
    </source>
</evidence>
<feature type="region of interest" description="Disordered" evidence="5">
    <location>
        <begin position="407"/>
        <end position="483"/>
    </location>
</feature>
<dbReference type="Proteomes" id="UP000242875">
    <property type="component" value="Unassembled WGS sequence"/>
</dbReference>
<evidence type="ECO:0000259" key="6">
    <source>
        <dbReference type="PROSITE" id="PS50048"/>
    </source>
</evidence>
<dbReference type="InterPro" id="IPR036864">
    <property type="entry name" value="Zn2-C6_fun-type_DNA-bd_sf"/>
</dbReference>
<evidence type="ECO:0000256" key="3">
    <source>
        <dbReference type="PROSITE-ProRule" id="PRU00649"/>
    </source>
</evidence>
<feature type="compositionally biased region" description="Basic and acidic residues" evidence="5">
    <location>
        <begin position="43"/>
        <end position="75"/>
    </location>
</feature>
<dbReference type="PROSITE" id="PS00463">
    <property type="entry name" value="ZN2_CY6_FUNGAL_1"/>
    <property type="match status" value="1"/>
</dbReference>
<dbReference type="InterPro" id="IPR051037">
    <property type="entry name" value="RNAPII_TF_IWS1"/>
</dbReference>
<dbReference type="CDD" id="cd00067">
    <property type="entry name" value="GAL4"/>
    <property type="match status" value="1"/>
</dbReference>
<dbReference type="InterPro" id="IPR035441">
    <property type="entry name" value="TFIIS/LEDGF_dom_sf"/>
</dbReference>
<evidence type="ECO:0008006" key="10">
    <source>
        <dbReference type="Google" id="ProtNLM"/>
    </source>
</evidence>
<evidence type="ECO:0000256" key="1">
    <source>
        <dbReference type="ARBA" id="ARBA00037349"/>
    </source>
</evidence>
<evidence type="ECO:0000313" key="8">
    <source>
        <dbReference type="EMBL" id="OZJ02865.1"/>
    </source>
</evidence>
<dbReference type="Gene3D" id="4.10.240.10">
    <property type="entry name" value="Zn(2)-C6 fungal-type DNA-binding domain"/>
    <property type="match status" value="1"/>
</dbReference>
<feature type="domain" description="Zn(2)-C6 fungal-type" evidence="6">
    <location>
        <begin position="326"/>
        <end position="356"/>
    </location>
</feature>
<feature type="compositionally biased region" description="Acidic residues" evidence="5">
    <location>
        <begin position="18"/>
        <end position="35"/>
    </location>
</feature>
<comment type="caution">
    <text evidence="8">The sequence shown here is derived from an EMBL/GenBank/DDBJ whole genome shotgun (WGS) entry which is preliminary data.</text>
</comment>
<dbReference type="InterPro" id="IPR001138">
    <property type="entry name" value="Zn2Cys6_DnaBD"/>
</dbReference>
<dbReference type="InterPro" id="IPR017923">
    <property type="entry name" value="TFIIS_N"/>
</dbReference>
<protein>
    <recommendedName>
        <fullName evidence="10">Zn(2)-C6 fungal-type domain-containing protein</fullName>
    </recommendedName>
</protein>
<dbReference type="OrthoDB" id="21124at2759"/>
<feature type="region of interest" description="Disordered" evidence="5">
    <location>
        <begin position="1"/>
        <end position="106"/>
    </location>
</feature>
<dbReference type="PANTHER" id="PTHR46010">
    <property type="entry name" value="PROTEIN IWS1 HOMOLOG"/>
    <property type="match status" value="1"/>
</dbReference>
<dbReference type="SUPFAM" id="SSF47676">
    <property type="entry name" value="Conserved domain common to transcription factors TFIIS, elongin A, CRSP70"/>
    <property type="match status" value="1"/>
</dbReference>
<feature type="domain" description="TFIIS N-terminal" evidence="7">
    <location>
        <begin position="199"/>
        <end position="276"/>
    </location>
</feature>
<comment type="subcellular location">
    <subcellularLocation>
        <location evidence="3">Nucleus</location>
    </subcellularLocation>
</comment>
<feature type="compositionally biased region" description="Low complexity" evidence="5">
    <location>
        <begin position="428"/>
        <end position="447"/>
    </location>
</feature>
<dbReference type="SMART" id="SM00066">
    <property type="entry name" value="GAL4"/>
    <property type="match status" value="1"/>
</dbReference>
<dbReference type="Pfam" id="PF08711">
    <property type="entry name" value="Med26"/>
    <property type="match status" value="1"/>
</dbReference>
<sequence>MDDRKVDRREMEAAIFGESDEELLLSEVEDLEEDQGVSFSAPKADKGSEKAARYGDDKPRPSERKARPVDDDEKRSRKKPQKVRSHKSATVVEEEEEGPKEPLNPKQLEMQEIDALIEESLKSGKKKRRKVADEYDLDASQDEMMATMVKNMREAAEKDIDANSEKKAAVNKIRMLKEIVREMNKTSLHEGFLDNGILDSMRMWLEPLPDGSLPALDLQTEIMTILEKLPIRTEHLRESHIGKIIHFYTKSERVDARVKRMADTLVGQWSRPIINRSQDYREKKRARAVYYADDELGTPPPLIPPEESMAESLDKKPKKRAKVPQACERCRRLKRKCDAQYPVCRRCQYSNDECVYANLMASATDAEVQAKITNLENTVRELSMKLSKLSDAGIEVEDILGGELKHLNLQTRPGEEERGTITPKTNETQTSSLLSHDSSTTLTSFSSQPAPKPAYTTHHGRQLDTADSPSSETTSDSSTDSLTGAGMDALDAIMKLSAAHHMQAPHGNDGVIVTTTGAGPVLFSGDAVSYMQSFERNARDRTTIPSDALVSKFGHTHEETIDGGEPYFTILSKERRLSIVTNITGLNLLKTLCFGDGAVNPFAMAEQGVLQHLKSPLSDPSFDIALIPHQNDHFTKAIQHFHMNGTIGDQQGRLRIRPNPSCLLYNTLSLQRALVKAYCDCPAPRLQIWHPVFFPRLVGGSPFDGTAGASASTKPHPITSGMCAIMLSVFCRHTEFVPLTMDERFDLSEAFFQITRDAIEGCLDDEPDLEAVLCLVVGSSYHYFHHGPKRTIIYTGMAMRLIDHLLRREAQDEDDLELSMKAERVECDGSAKVWYSAEERHYRREVLKRCLFKLILDESNMSDWFGTPQMDLSGVGPGIGAALSAHATAESVPDPYERQLSPASSTSSASSPPPRRPSHAQMTGAGVFYSGRLEEVEGEEASVWEFSRYVNCCAARHVQVMLPLRALYDKHGLVTFGLSTDRKPPVYPISRSQIRGLEKRLDEWYASLPSEYQFRDPTGRILPVDIFSVSDEGCDVGHAMLTEEEIANINGIFTRYHAKQTRPTPQVKSVPPSNEASDPLFTYAHAVSLLLSYYYLALRLHMQFLTKQEGGKLSRSDVVCTRGAVVVTLLMEGVLAVPTCSVDFDIVFEAADIHIHNCTVATHPPLMAQSVQHLIRWLQAAKLKQRAYRPVTAPLYRWLDEIEGRVVGLCGY</sequence>
<organism evidence="8 9">
    <name type="scientific">Bifiguratus adelaidae</name>
    <dbReference type="NCBI Taxonomy" id="1938954"/>
    <lineage>
        <taxon>Eukaryota</taxon>
        <taxon>Fungi</taxon>
        <taxon>Fungi incertae sedis</taxon>
        <taxon>Mucoromycota</taxon>
        <taxon>Mucoromycotina</taxon>
        <taxon>Endogonomycetes</taxon>
        <taxon>Endogonales</taxon>
        <taxon>Endogonales incertae sedis</taxon>
        <taxon>Bifiguratus</taxon>
    </lineage>
</organism>
<name>A0A261XWW3_9FUNG</name>
<dbReference type="Gene3D" id="1.20.930.10">
    <property type="entry name" value="Conserved domain common to transcription factors TFIIS, elongin A, CRSP70"/>
    <property type="match status" value="1"/>
</dbReference>
<feature type="region of interest" description="Disordered" evidence="5">
    <location>
        <begin position="891"/>
        <end position="922"/>
    </location>
</feature>
<keyword evidence="4" id="KW-0175">Coiled coil</keyword>
<comment type="function">
    <text evidence="1">Transcription factor involved in RNA polymerase II transcription regulation. May function in both SPT15/TBP post-recruitment and recruitment steps of transcription.</text>
</comment>
<comment type="similarity">
    <text evidence="2">Belongs to the IWS1 family.</text>
</comment>
<reference evidence="8 9" key="1">
    <citation type="journal article" date="2017" name="Mycologia">
        <title>Bifiguratus adelaidae, gen. et sp. nov., a new member of Mucoromycotina in endophytic and soil-dwelling habitats.</title>
        <authorList>
            <person name="Torres-Cruz T.J."/>
            <person name="Billingsley Tobias T.L."/>
            <person name="Almatruk M."/>
            <person name="Hesse C."/>
            <person name="Kuske C.R."/>
            <person name="Desiro A."/>
            <person name="Benucci G.M."/>
            <person name="Bonito G."/>
            <person name="Stajich J.E."/>
            <person name="Dunlap C."/>
            <person name="Arnold A.E."/>
            <person name="Porras-Alfaro A."/>
        </authorList>
    </citation>
    <scope>NUCLEOTIDE SEQUENCE [LARGE SCALE GENOMIC DNA]</scope>
    <source>
        <strain evidence="8 9">AZ0501</strain>
    </source>
</reference>
<evidence type="ECO:0000256" key="4">
    <source>
        <dbReference type="SAM" id="Coils"/>
    </source>
</evidence>
<dbReference type="PROSITE" id="PS51319">
    <property type="entry name" value="TFIIS_N"/>
    <property type="match status" value="1"/>
</dbReference>
<gene>
    <name evidence="8" type="ORF">BZG36_04086</name>
</gene>
<keyword evidence="9" id="KW-1185">Reference proteome</keyword>
<dbReference type="Pfam" id="PF00172">
    <property type="entry name" value="Zn_clus"/>
    <property type="match status" value="1"/>
</dbReference>
<feature type="compositionally biased region" description="Basic and acidic residues" evidence="5">
    <location>
        <begin position="1"/>
        <end position="12"/>
    </location>
</feature>
<evidence type="ECO:0000313" key="9">
    <source>
        <dbReference type="Proteomes" id="UP000242875"/>
    </source>
</evidence>
<proteinExistence type="inferred from homology"/>